<gene>
    <name evidence="1" type="ORF">LSALG_LOCUS32629</name>
</gene>
<evidence type="ECO:0000313" key="2">
    <source>
        <dbReference type="Proteomes" id="UP001177003"/>
    </source>
</evidence>
<organism evidence="1 2">
    <name type="scientific">Lactuca saligna</name>
    <name type="common">Willowleaf lettuce</name>
    <dbReference type="NCBI Taxonomy" id="75948"/>
    <lineage>
        <taxon>Eukaryota</taxon>
        <taxon>Viridiplantae</taxon>
        <taxon>Streptophyta</taxon>
        <taxon>Embryophyta</taxon>
        <taxon>Tracheophyta</taxon>
        <taxon>Spermatophyta</taxon>
        <taxon>Magnoliopsida</taxon>
        <taxon>eudicotyledons</taxon>
        <taxon>Gunneridae</taxon>
        <taxon>Pentapetalae</taxon>
        <taxon>asterids</taxon>
        <taxon>campanulids</taxon>
        <taxon>Asterales</taxon>
        <taxon>Asteraceae</taxon>
        <taxon>Cichorioideae</taxon>
        <taxon>Cichorieae</taxon>
        <taxon>Lactucinae</taxon>
        <taxon>Lactuca</taxon>
    </lineage>
</organism>
<dbReference type="EMBL" id="OX465083">
    <property type="protein sequence ID" value="CAI9293609.1"/>
    <property type="molecule type" value="Genomic_DNA"/>
</dbReference>
<dbReference type="Proteomes" id="UP001177003">
    <property type="component" value="Chromosome 7"/>
</dbReference>
<dbReference type="AlphaFoldDB" id="A0AA35ZJ79"/>
<proteinExistence type="predicted"/>
<protein>
    <submittedName>
        <fullName evidence="1">Uncharacterized protein</fullName>
    </submittedName>
</protein>
<evidence type="ECO:0000313" key="1">
    <source>
        <dbReference type="EMBL" id="CAI9293609.1"/>
    </source>
</evidence>
<keyword evidence="2" id="KW-1185">Reference proteome</keyword>
<sequence length="99" mass="10810">MVGLDASEWGSGIANVCEKLDELSKGNWVWPICPNGFGYGGSGLANMYQGLDLLSKGASGLANMSYQVQITDRLVVEFEEWVAAIQTPNEIMEAYMERS</sequence>
<accession>A0AA35ZJ79</accession>
<name>A0AA35ZJ79_LACSI</name>
<reference evidence="1" key="1">
    <citation type="submission" date="2023-04" db="EMBL/GenBank/DDBJ databases">
        <authorList>
            <person name="Vijverberg K."/>
            <person name="Xiong W."/>
            <person name="Schranz E."/>
        </authorList>
    </citation>
    <scope>NUCLEOTIDE SEQUENCE</scope>
</reference>